<evidence type="ECO:0000313" key="3">
    <source>
        <dbReference type="Proteomes" id="UP000037395"/>
    </source>
</evidence>
<evidence type="ECO:0000313" key="2">
    <source>
        <dbReference type="EMBL" id="OEV38887.1"/>
    </source>
</evidence>
<reference evidence="3" key="3">
    <citation type="submission" date="2016-08" db="EMBL/GenBank/DDBJ databases">
        <title>Sequencing, assembly and comparative genomics of S. aureofaciens ATCC 10762.</title>
        <authorList>
            <person name="Gradnigo J.S."/>
            <person name="Johnson N."/>
            <person name="Somerville G.A."/>
        </authorList>
    </citation>
    <scope>NUCLEOTIDE SEQUENCE [LARGE SCALE GENOMIC DNA]</scope>
    <source>
        <strain evidence="3">ATCC 10762 / DSM 40127 / CCM 3239 / JCM 4008 / LMG 5968 / NBRC 12843 / NCIMB 8234 / A-377</strain>
    </source>
</reference>
<organism evidence="2 3">
    <name type="scientific">Kitasatospora aureofaciens</name>
    <name type="common">Streptomyces aureofaciens</name>
    <dbReference type="NCBI Taxonomy" id="1894"/>
    <lineage>
        <taxon>Bacteria</taxon>
        <taxon>Bacillati</taxon>
        <taxon>Actinomycetota</taxon>
        <taxon>Actinomycetes</taxon>
        <taxon>Kitasatosporales</taxon>
        <taxon>Streptomycetaceae</taxon>
        <taxon>Kitasatospora</taxon>
    </lineage>
</organism>
<dbReference type="Gene3D" id="1.20.1260.20">
    <property type="entry name" value="PPE superfamily"/>
    <property type="match status" value="1"/>
</dbReference>
<proteinExistence type="predicted"/>
<dbReference type="InterPro" id="IPR038332">
    <property type="entry name" value="PPE_sf"/>
</dbReference>
<comment type="caution">
    <text evidence="2">The sequence shown here is derived from an EMBL/GenBank/DDBJ whole genome shotgun (WGS) entry which is preliminary data.</text>
</comment>
<dbReference type="EMBL" id="BMUB01000001">
    <property type="protein sequence ID" value="GGU54200.1"/>
    <property type="molecule type" value="Genomic_DNA"/>
</dbReference>
<protein>
    <submittedName>
        <fullName evidence="2">Uncharacterized protein</fullName>
    </submittedName>
</protein>
<accession>A0A8H9HBF5</accession>
<name>A0A1E7NDW7_KITAU</name>
<dbReference type="KEGG" id="kau:B6264_22460"/>
<reference evidence="1" key="5">
    <citation type="submission" date="2020-09" db="EMBL/GenBank/DDBJ databases">
        <authorList>
            <person name="Sun Q."/>
            <person name="Ohkuma M."/>
        </authorList>
    </citation>
    <scope>NUCLEOTIDE SEQUENCE</scope>
    <source>
        <strain evidence="1">JCM 4434</strain>
    </source>
</reference>
<dbReference type="GeneID" id="97483236"/>
<reference evidence="1" key="1">
    <citation type="journal article" date="2014" name="Int. J. Syst. Evol. Microbiol.">
        <title>Complete genome sequence of Corynebacterium casei LMG S-19264T (=DSM 44701T), isolated from a smear-ripened cheese.</title>
        <authorList>
            <consortium name="US DOE Joint Genome Institute (JGI-PGF)"/>
            <person name="Walter F."/>
            <person name="Albersmeier A."/>
            <person name="Kalinowski J."/>
            <person name="Ruckert C."/>
        </authorList>
    </citation>
    <scope>NUCLEOTIDE SEQUENCE</scope>
    <source>
        <strain evidence="1">JCM 4434</strain>
    </source>
</reference>
<dbReference type="OrthoDB" id="4512149at2"/>
<accession>A0A1E7NDW7</accession>
<evidence type="ECO:0000313" key="1">
    <source>
        <dbReference type="EMBL" id="GGU54200.1"/>
    </source>
</evidence>
<dbReference type="Proteomes" id="UP000037395">
    <property type="component" value="Unassembled WGS sequence"/>
</dbReference>
<keyword evidence="3" id="KW-1185">Reference proteome</keyword>
<reference evidence="2" key="4">
    <citation type="submission" date="2016-08" db="EMBL/GenBank/DDBJ databases">
        <title>Sequencing, Assembly and Comparative Genomics of S. aureofaciens ATCC 10762.</title>
        <authorList>
            <person name="Gradnigo J.S."/>
            <person name="Johnson N."/>
            <person name="Somerville G.A."/>
        </authorList>
    </citation>
    <scope>NUCLEOTIDE SEQUENCE [LARGE SCALE GENOMIC DNA]</scope>
    <source>
        <strain evidence="2">ATCC 10762</strain>
    </source>
</reference>
<dbReference type="Proteomes" id="UP000610124">
    <property type="component" value="Unassembled WGS sequence"/>
</dbReference>
<dbReference type="AlphaFoldDB" id="A0A1E7NDW7"/>
<reference evidence="2 3" key="2">
    <citation type="submission" date="2014-07" db="EMBL/GenBank/DDBJ databases">
        <authorList>
            <person name="Zhang J.E."/>
            <person name="Yang H."/>
            <person name="Guo J."/>
            <person name="Deng Z."/>
            <person name="Luo H."/>
            <person name="Luo M."/>
            <person name="Zhao B."/>
        </authorList>
    </citation>
    <scope>NUCLEOTIDE SEQUENCE [LARGE SCALE GENOMIC DNA]</scope>
    <source>
        <strain evidence="2">ATCC 10762</strain>
        <strain evidence="3">ATCC 10762 / DSM 40127 / CCM 3239 / JCM 4008 / LMG 5968 / NBRC 12843 / NCIMB 8234 / A-377</strain>
    </source>
</reference>
<dbReference type="EMBL" id="JPRF03000012">
    <property type="protein sequence ID" value="OEV38887.1"/>
    <property type="molecule type" value="Genomic_DNA"/>
</dbReference>
<gene>
    <name evidence="1" type="ORF">GCM10010502_00280</name>
    <name evidence="2" type="ORF">HS99_0019725</name>
</gene>
<dbReference type="RefSeq" id="WP_030555451.1">
    <property type="nucleotide sequence ID" value="NZ_BMUB01000001.1"/>
</dbReference>
<sequence length="531" mass="56210">MSKVADLQKAQQAITHPSVGPFVGVELLGAIDKALAVAGPAGNPGAIRERAKAYSETAKAYAQASADLESVATAKLPNAWTGSVAENATQAVLALASELTVSRKTLEQAATQLNAWADDLEGAQNTDAQGITALQNVQKTLGQDAFDTEKAVAAIGPADIAVGTRISAAQRAESSGTRTASLINQLAAKARTERAGQGTIDPLAALVLANEKGPGGGADGDYILTDNQLDRAKEFMSVMNGADQAAFQSLLSGAKSPEEAAYLWKALAAGHSVADVQQFAALIHPHGDDPAWLSQHLVPGLSTDPLQEESTTHKTLLTYKGAQILDGYDVYSQRNVGDCVAASTVVASLKLDPVSMLQVTTGNMPDVPGADAPEYFKQRLQQLFINQYQQGQLANGDQKIYPENGGGIGPKGNTFLANQNLGKATGSTYEYVDLNTDDDRRAAVNRIEKALDEGKPVPFCAYDEASKNAGKDGSYHQMVIVARDGDRLQVYNPWGQSVWVTEDQFIHNHLNDGGLTDTVNINRPYGVELPK</sequence>